<gene>
    <name evidence="2" type="ORF">L195_g026790</name>
</gene>
<keyword evidence="2" id="KW-0808">Transferase</keyword>
<proteinExistence type="predicted"/>
<evidence type="ECO:0000256" key="1">
    <source>
        <dbReference type="SAM" id="MobiDB-lite"/>
    </source>
</evidence>
<dbReference type="STRING" id="57577.A0A2K3NK88"/>
<feature type="compositionally biased region" description="Basic and acidic residues" evidence="1">
    <location>
        <begin position="155"/>
        <end position="166"/>
    </location>
</feature>
<dbReference type="GO" id="GO:0016301">
    <property type="term" value="F:kinase activity"/>
    <property type="evidence" value="ECO:0007669"/>
    <property type="project" value="UniProtKB-KW"/>
</dbReference>
<dbReference type="EMBL" id="ASHM01022652">
    <property type="protein sequence ID" value="PNY03458.1"/>
    <property type="molecule type" value="Genomic_DNA"/>
</dbReference>
<feature type="non-terminal residue" evidence="2">
    <location>
        <position position="1"/>
    </location>
</feature>
<feature type="compositionally biased region" description="Low complexity" evidence="1">
    <location>
        <begin position="167"/>
        <end position="178"/>
    </location>
</feature>
<dbReference type="Proteomes" id="UP000236291">
    <property type="component" value="Unassembled WGS sequence"/>
</dbReference>
<comment type="caution">
    <text evidence="2">The sequence shown here is derived from an EMBL/GenBank/DDBJ whole genome shotgun (WGS) entry which is preliminary data.</text>
</comment>
<feature type="region of interest" description="Disordered" evidence="1">
    <location>
        <begin position="155"/>
        <end position="186"/>
    </location>
</feature>
<name>A0A2K3NK88_TRIPR</name>
<evidence type="ECO:0000313" key="2">
    <source>
        <dbReference type="EMBL" id="PNY03458.1"/>
    </source>
</evidence>
<reference evidence="2 3" key="2">
    <citation type="journal article" date="2017" name="Front. Plant Sci.">
        <title>Gene Classification and Mining of Molecular Markers Useful in Red Clover (Trifolium pratense) Breeding.</title>
        <authorList>
            <person name="Istvanek J."/>
            <person name="Dluhosova J."/>
            <person name="Dluhos P."/>
            <person name="Patkova L."/>
            <person name="Nedelnik J."/>
            <person name="Repkova J."/>
        </authorList>
    </citation>
    <scope>NUCLEOTIDE SEQUENCE [LARGE SCALE GENOMIC DNA]</scope>
    <source>
        <strain evidence="3">cv. Tatra</strain>
        <tissue evidence="2">Young leaves</tissue>
    </source>
</reference>
<reference evidence="2 3" key="1">
    <citation type="journal article" date="2014" name="Am. J. Bot.">
        <title>Genome assembly and annotation for red clover (Trifolium pratense; Fabaceae).</title>
        <authorList>
            <person name="Istvanek J."/>
            <person name="Jaros M."/>
            <person name="Krenek A."/>
            <person name="Repkova J."/>
        </authorList>
    </citation>
    <scope>NUCLEOTIDE SEQUENCE [LARGE SCALE GENOMIC DNA]</scope>
    <source>
        <strain evidence="3">cv. Tatra</strain>
        <tissue evidence="2">Young leaves</tissue>
    </source>
</reference>
<feature type="compositionally biased region" description="Basic and acidic residues" evidence="1">
    <location>
        <begin position="32"/>
        <end position="44"/>
    </location>
</feature>
<sequence>ALEGIGESQEVKSQDIALSTSDAGVGDAVEFNGKEGESLSRSDDDKTEDIIGFSQLSLEEKGWISPPDSSFCSSSGSDITSADISLPDSLNDLAENTDMLSQVSSSRNLIGHLHTTSLSQIDVEEISLFEESKSFPLEADLDGADSVMLTNEATEHPKAMPFHSDKSVASSSVSQNPSNENLDKFDGEDDLLSTVKVKNGTEHRETPDADVNISTRVGRGKNAYALSVLRRVEMKIDGRDISERREISIAEQVDYLLKQATSADNLCNISIPNIMQELASGIVQLIKSYHFTPWLRGCICHPMTCSREVQGSQLVSWGM</sequence>
<dbReference type="ExpressionAtlas" id="A0A2K3NK88">
    <property type="expression patterns" value="baseline"/>
</dbReference>
<feature type="region of interest" description="Disordered" evidence="1">
    <location>
        <begin position="24"/>
        <end position="47"/>
    </location>
</feature>
<evidence type="ECO:0000313" key="3">
    <source>
        <dbReference type="Proteomes" id="UP000236291"/>
    </source>
</evidence>
<accession>A0A2K3NK88</accession>
<protein>
    <submittedName>
        <fullName evidence="2">Serine/threonine-protein kinase SMG1</fullName>
    </submittedName>
</protein>
<keyword evidence="2" id="KW-0418">Kinase</keyword>
<organism evidence="2 3">
    <name type="scientific">Trifolium pratense</name>
    <name type="common">Red clover</name>
    <dbReference type="NCBI Taxonomy" id="57577"/>
    <lineage>
        <taxon>Eukaryota</taxon>
        <taxon>Viridiplantae</taxon>
        <taxon>Streptophyta</taxon>
        <taxon>Embryophyta</taxon>
        <taxon>Tracheophyta</taxon>
        <taxon>Spermatophyta</taxon>
        <taxon>Magnoliopsida</taxon>
        <taxon>eudicotyledons</taxon>
        <taxon>Gunneridae</taxon>
        <taxon>Pentapetalae</taxon>
        <taxon>rosids</taxon>
        <taxon>fabids</taxon>
        <taxon>Fabales</taxon>
        <taxon>Fabaceae</taxon>
        <taxon>Papilionoideae</taxon>
        <taxon>50 kb inversion clade</taxon>
        <taxon>NPAAA clade</taxon>
        <taxon>Hologalegina</taxon>
        <taxon>IRL clade</taxon>
        <taxon>Trifolieae</taxon>
        <taxon>Trifolium</taxon>
    </lineage>
</organism>
<dbReference type="AlphaFoldDB" id="A0A2K3NK88"/>